<dbReference type="InterPro" id="IPR002110">
    <property type="entry name" value="Ankyrin_rpt"/>
</dbReference>
<dbReference type="Pfam" id="PF12796">
    <property type="entry name" value="Ank_2"/>
    <property type="match status" value="1"/>
</dbReference>
<comment type="caution">
    <text evidence="1">The sequence shown here is derived from an EMBL/GenBank/DDBJ whole genome shotgun (WGS) entry which is preliminary data.</text>
</comment>
<sequence>MISYHFTLIEHIIMNFISQKSMEDTKKIIEYQNILLDISPETIVTAKEYFCQPGFFDIVEIKDFLEMILIFGEIRPLLIPLYCDLLLFINDSVVPIKTIFLNLFFRASNCDESVHVNSHKFYFLRQIMMKKLFTPIEIVKRIVEYSNAHSPQHFYSSSIFCYFMPEIKENNLELYVSFLEIFNNEMKYITAPECLHDVFMNFNELTENDFELYHNKFAESQNTFLIVDDVVNFVKNLTDINMRIRPSIFGIPPFLQNMPTIIQCAAFYGAIKCFKYLFLNGADLTMKDGLSRSVVHFAVAGGNLEIIHLLEQQNASFDDTLQYTAQFHRHEIFMWIIDKHPKLIDKLYDNGIILCKAAVKANLDIMLFCFENNVDVNKPDDYGWTPLHYASRDNIICSMKLLLSHKDIDVNVNNNGNTSPLQNAVINGRYDAVDCLLNHKDIDVNQQTKDGVLFPIL</sequence>
<dbReference type="InterPro" id="IPR036770">
    <property type="entry name" value="Ankyrin_rpt-contain_sf"/>
</dbReference>
<dbReference type="OrthoDB" id="70519at2759"/>
<dbReference type="PANTHER" id="PTHR24159:SF5">
    <property type="entry name" value="ANK_REP_REGION DOMAIN-CONTAINING PROTEIN"/>
    <property type="match status" value="1"/>
</dbReference>
<gene>
    <name evidence="1" type="ORF">TRFO_16669</name>
</gene>
<dbReference type="RefSeq" id="XP_068366366.1">
    <property type="nucleotide sequence ID" value="XM_068499122.1"/>
</dbReference>
<keyword evidence="2" id="KW-1185">Reference proteome</keyword>
<dbReference type="GeneID" id="94833826"/>
<proteinExistence type="predicted"/>
<accession>A0A1J4KU93</accession>
<protein>
    <submittedName>
        <fullName evidence="1">Uncharacterized protein</fullName>
    </submittedName>
</protein>
<dbReference type="PANTHER" id="PTHR24159">
    <property type="match status" value="1"/>
</dbReference>
<dbReference type="SMART" id="SM00248">
    <property type="entry name" value="ANK"/>
    <property type="match status" value="5"/>
</dbReference>
<evidence type="ECO:0000313" key="2">
    <source>
        <dbReference type="Proteomes" id="UP000179807"/>
    </source>
</evidence>
<name>A0A1J4KU93_9EUKA</name>
<evidence type="ECO:0000313" key="1">
    <source>
        <dbReference type="EMBL" id="OHT13230.1"/>
    </source>
</evidence>
<dbReference type="VEuPathDB" id="TrichDB:TRFO_16669"/>
<dbReference type="EMBL" id="MLAK01000545">
    <property type="protein sequence ID" value="OHT13230.1"/>
    <property type="molecule type" value="Genomic_DNA"/>
</dbReference>
<dbReference type="Proteomes" id="UP000179807">
    <property type="component" value="Unassembled WGS sequence"/>
</dbReference>
<reference evidence="1" key="1">
    <citation type="submission" date="2016-10" db="EMBL/GenBank/DDBJ databases">
        <authorList>
            <person name="Benchimol M."/>
            <person name="Almeida L.G."/>
            <person name="Vasconcelos A.T."/>
            <person name="Perreira-Neves A."/>
            <person name="Rosa I.A."/>
            <person name="Tasca T."/>
            <person name="Bogo M.R."/>
            <person name="de Souza W."/>
        </authorList>
    </citation>
    <scope>NUCLEOTIDE SEQUENCE [LARGE SCALE GENOMIC DNA]</scope>
    <source>
        <strain evidence="1">K</strain>
    </source>
</reference>
<dbReference type="SUPFAM" id="SSF48403">
    <property type="entry name" value="Ankyrin repeat"/>
    <property type="match status" value="1"/>
</dbReference>
<dbReference type="AlphaFoldDB" id="A0A1J4KU93"/>
<dbReference type="Pfam" id="PF13637">
    <property type="entry name" value="Ank_4"/>
    <property type="match status" value="1"/>
</dbReference>
<organism evidence="1 2">
    <name type="scientific">Tritrichomonas foetus</name>
    <dbReference type="NCBI Taxonomy" id="1144522"/>
    <lineage>
        <taxon>Eukaryota</taxon>
        <taxon>Metamonada</taxon>
        <taxon>Parabasalia</taxon>
        <taxon>Tritrichomonadida</taxon>
        <taxon>Tritrichomonadidae</taxon>
        <taxon>Tritrichomonas</taxon>
    </lineage>
</organism>
<dbReference type="Gene3D" id="1.25.40.20">
    <property type="entry name" value="Ankyrin repeat-containing domain"/>
    <property type="match status" value="1"/>
</dbReference>